<dbReference type="Pfam" id="PF25601">
    <property type="entry name" value="AAA_lid_14"/>
    <property type="match status" value="1"/>
</dbReference>
<evidence type="ECO:0000256" key="7">
    <source>
        <dbReference type="PROSITE-ProRule" id="PRU00169"/>
    </source>
</evidence>
<dbReference type="FunFam" id="3.40.50.300:FF:000006">
    <property type="entry name" value="DNA-binding transcriptional regulator NtrC"/>
    <property type="match status" value="1"/>
</dbReference>
<evidence type="ECO:0000256" key="4">
    <source>
        <dbReference type="ARBA" id="ARBA00023012"/>
    </source>
</evidence>
<dbReference type="Gene3D" id="3.40.50.300">
    <property type="entry name" value="P-loop containing nucleotide triphosphate hydrolases"/>
    <property type="match status" value="1"/>
</dbReference>
<dbReference type="GO" id="GO:0005524">
    <property type="term" value="F:ATP binding"/>
    <property type="evidence" value="ECO:0007669"/>
    <property type="project" value="UniProtKB-KW"/>
</dbReference>
<reference evidence="10" key="1">
    <citation type="submission" date="2022-08" db="EMBL/GenBank/DDBJ databases">
        <title>Draft genome sequencing of Roseisolibacter agri AW1220.</title>
        <authorList>
            <person name="Tobiishi Y."/>
            <person name="Tonouchi A."/>
        </authorList>
    </citation>
    <scope>NUCLEOTIDE SEQUENCE</scope>
    <source>
        <strain evidence="10">AW1220</strain>
    </source>
</reference>
<comment type="caution">
    <text evidence="10">The sequence shown here is derived from an EMBL/GenBank/DDBJ whole genome shotgun (WGS) entry which is preliminary data.</text>
</comment>
<dbReference type="SUPFAM" id="SSF52540">
    <property type="entry name" value="P-loop containing nucleoside triphosphate hydrolases"/>
    <property type="match status" value="1"/>
</dbReference>
<dbReference type="InterPro" id="IPR003593">
    <property type="entry name" value="AAA+_ATPase"/>
</dbReference>
<dbReference type="PROSITE" id="PS50110">
    <property type="entry name" value="RESPONSE_REGULATORY"/>
    <property type="match status" value="1"/>
</dbReference>
<dbReference type="PRINTS" id="PR01590">
    <property type="entry name" value="HTHFIS"/>
</dbReference>
<sequence length="437" mass="46630">MLSVLVVDDDDTIRETLVDFFDSLGHVTRGARTATEGRQVAAAHSPDVALVDLRLPDADGLRLMEALRADHPEVAVILLTGHGDVATAVRAMREGAADFLEKPIDLAALDAAVRRAAEHARLAREVAVLRAREAGALWTETAPAAERAPVPDLDRLVELAARNDDAPVLVIGETGTGKGYVARQIHERSPRRAQPWVEINCASLSATFVESELFGHEKGAFTDARQAKRGLVEVAGRGTLFLDEVAELAPEVQPKLLKAIEERAFRRLGGTATLTSDARLIVATNVPLADAVARGRFRADLYYRLQVLTIALPPLRTRRDEIPALAAALLPRGARLAESARAALQAYDWPGNIRELKNALWRASILADGAPITPAHLGLTPSNGAAVAPLDDPVTLADAERRAIAAALAATGGNRAQAAARLGIARSTLQEKLKRGG</sequence>
<dbReference type="InterPro" id="IPR002197">
    <property type="entry name" value="HTH_Fis"/>
</dbReference>
<evidence type="ECO:0000259" key="8">
    <source>
        <dbReference type="PROSITE" id="PS50045"/>
    </source>
</evidence>
<dbReference type="RefSeq" id="WP_284352754.1">
    <property type="nucleotide sequence ID" value="NZ_BRXS01000009.1"/>
</dbReference>
<dbReference type="InterPro" id="IPR011006">
    <property type="entry name" value="CheY-like_superfamily"/>
</dbReference>
<dbReference type="CDD" id="cd00009">
    <property type="entry name" value="AAA"/>
    <property type="match status" value="1"/>
</dbReference>
<dbReference type="InterPro" id="IPR009057">
    <property type="entry name" value="Homeodomain-like_sf"/>
</dbReference>
<dbReference type="Proteomes" id="UP001161325">
    <property type="component" value="Unassembled WGS sequence"/>
</dbReference>
<keyword evidence="5" id="KW-0805">Transcription regulation</keyword>
<gene>
    <name evidence="10" type="ORF">rosag_48710</name>
</gene>
<dbReference type="SMART" id="SM00448">
    <property type="entry name" value="REC"/>
    <property type="match status" value="1"/>
</dbReference>
<dbReference type="EMBL" id="BRXS01000009">
    <property type="protein sequence ID" value="GLC28358.1"/>
    <property type="molecule type" value="Genomic_DNA"/>
</dbReference>
<evidence type="ECO:0000256" key="6">
    <source>
        <dbReference type="ARBA" id="ARBA00023163"/>
    </source>
</evidence>
<keyword evidence="11" id="KW-1185">Reference proteome</keyword>
<dbReference type="Gene3D" id="1.10.8.60">
    <property type="match status" value="1"/>
</dbReference>
<dbReference type="Pfam" id="PF00158">
    <property type="entry name" value="Sigma54_activat"/>
    <property type="match status" value="1"/>
</dbReference>
<dbReference type="InterPro" id="IPR025662">
    <property type="entry name" value="Sigma_54_int_dom_ATP-bd_1"/>
</dbReference>
<dbReference type="InterPro" id="IPR058031">
    <property type="entry name" value="AAA_lid_NorR"/>
</dbReference>
<feature type="modified residue" description="4-aspartylphosphate" evidence="7">
    <location>
        <position position="52"/>
    </location>
</feature>
<dbReference type="InterPro" id="IPR001789">
    <property type="entry name" value="Sig_transdc_resp-reg_receiver"/>
</dbReference>
<keyword evidence="4" id="KW-0902">Two-component regulatory system</keyword>
<evidence type="ECO:0000259" key="9">
    <source>
        <dbReference type="PROSITE" id="PS50110"/>
    </source>
</evidence>
<dbReference type="PANTHER" id="PTHR32071">
    <property type="entry name" value="TRANSCRIPTIONAL REGULATORY PROTEIN"/>
    <property type="match status" value="1"/>
</dbReference>
<dbReference type="InterPro" id="IPR025944">
    <property type="entry name" value="Sigma_54_int_dom_CS"/>
</dbReference>
<evidence type="ECO:0000256" key="5">
    <source>
        <dbReference type="ARBA" id="ARBA00023015"/>
    </source>
</evidence>
<keyword evidence="1 7" id="KW-0597">Phosphoprotein</keyword>
<dbReference type="InterPro" id="IPR002078">
    <property type="entry name" value="Sigma_54_int"/>
</dbReference>
<dbReference type="Pfam" id="PF00072">
    <property type="entry name" value="Response_reg"/>
    <property type="match status" value="1"/>
</dbReference>
<organism evidence="10 11">
    <name type="scientific">Roseisolibacter agri</name>
    <dbReference type="NCBI Taxonomy" id="2014610"/>
    <lineage>
        <taxon>Bacteria</taxon>
        <taxon>Pseudomonadati</taxon>
        <taxon>Gemmatimonadota</taxon>
        <taxon>Gemmatimonadia</taxon>
        <taxon>Gemmatimonadales</taxon>
        <taxon>Gemmatimonadaceae</taxon>
        <taxon>Roseisolibacter</taxon>
    </lineage>
</organism>
<dbReference type="AlphaFoldDB" id="A0AA37QM35"/>
<dbReference type="SUPFAM" id="SSF46689">
    <property type="entry name" value="Homeodomain-like"/>
    <property type="match status" value="1"/>
</dbReference>
<keyword evidence="3" id="KW-0067">ATP-binding</keyword>
<evidence type="ECO:0000313" key="10">
    <source>
        <dbReference type="EMBL" id="GLC28358.1"/>
    </source>
</evidence>
<accession>A0AA37QM35</accession>
<dbReference type="FunFam" id="3.40.50.2300:FF:000018">
    <property type="entry name" value="DNA-binding transcriptional regulator NtrC"/>
    <property type="match status" value="1"/>
</dbReference>
<dbReference type="InterPro" id="IPR027417">
    <property type="entry name" value="P-loop_NTPase"/>
</dbReference>
<feature type="domain" description="Sigma-54 factor interaction" evidence="8">
    <location>
        <begin position="143"/>
        <end position="365"/>
    </location>
</feature>
<protein>
    <submittedName>
        <fullName evidence="10">Sigma-54-dependent Fis family transcriptional regulator</fullName>
    </submittedName>
</protein>
<proteinExistence type="predicted"/>
<feature type="domain" description="Response regulatory" evidence="9">
    <location>
        <begin position="3"/>
        <end position="117"/>
    </location>
</feature>
<name>A0AA37QM35_9BACT</name>
<dbReference type="GO" id="GO:0006355">
    <property type="term" value="P:regulation of DNA-templated transcription"/>
    <property type="evidence" value="ECO:0007669"/>
    <property type="project" value="InterPro"/>
</dbReference>
<dbReference type="PROSITE" id="PS50045">
    <property type="entry name" value="SIGMA54_INTERACT_4"/>
    <property type="match status" value="1"/>
</dbReference>
<evidence type="ECO:0000313" key="11">
    <source>
        <dbReference type="Proteomes" id="UP001161325"/>
    </source>
</evidence>
<dbReference type="Pfam" id="PF02954">
    <property type="entry name" value="HTH_8"/>
    <property type="match status" value="1"/>
</dbReference>
<evidence type="ECO:0000256" key="3">
    <source>
        <dbReference type="ARBA" id="ARBA00022840"/>
    </source>
</evidence>
<keyword evidence="6" id="KW-0804">Transcription</keyword>
<dbReference type="PROSITE" id="PS00688">
    <property type="entry name" value="SIGMA54_INTERACT_3"/>
    <property type="match status" value="1"/>
</dbReference>
<dbReference type="SUPFAM" id="SSF52172">
    <property type="entry name" value="CheY-like"/>
    <property type="match status" value="1"/>
</dbReference>
<dbReference type="GO" id="GO:0043565">
    <property type="term" value="F:sequence-specific DNA binding"/>
    <property type="evidence" value="ECO:0007669"/>
    <property type="project" value="InterPro"/>
</dbReference>
<dbReference type="Gene3D" id="3.40.50.2300">
    <property type="match status" value="1"/>
</dbReference>
<dbReference type="PROSITE" id="PS00675">
    <property type="entry name" value="SIGMA54_INTERACT_1"/>
    <property type="match status" value="1"/>
</dbReference>
<dbReference type="SMART" id="SM00382">
    <property type="entry name" value="AAA"/>
    <property type="match status" value="1"/>
</dbReference>
<evidence type="ECO:0000256" key="1">
    <source>
        <dbReference type="ARBA" id="ARBA00022553"/>
    </source>
</evidence>
<evidence type="ECO:0000256" key="2">
    <source>
        <dbReference type="ARBA" id="ARBA00022741"/>
    </source>
</evidence>
<keyword evidence="2" id="KW-0547">Nucleotide-binding</keyword>
<dbReference type="Gene3D" id="1.10.10.60">
    <property type="entry name" value="Homeodomain-like"/>
    <property type="match status" value="1"/>
</dbReference>
<dbReference type="GO" id="GO:0000160">
    <property type="term" value="P:phosphorelay signal transduction system"/>
    <property type="evidence" value="ECO:0007669"/>
    <property type="project" value="UniProtKB-KW"/>
</dbReference>